<evidence type="ECO:0000313" key="2">
    <source>
        <dbReference type="Proteomes" id="UP000547209"/>
    </source>
</evidence>
<dbReference type="EMBL" id="JACJVP010000001">
    <property type="protein sequence ID" value="MBB6669359.1"/>
    <property type="molecule type" value="Genomic_DNA"/>
</dbReference>
<dbReference type="AlphaFoldDB" id="A0A7X0RKT7"/>
<dbReference type="Proteomes" id="UP000547209">
    <property type="component" value="Unassembled WGS sequence"/>
</dbReference>
<accession>A0A7X0RKT7</accession>
<reference evidence="1 2" key="1">
    <citation type="submission" date="2020-08" db="EMBL/GenBank/DDBJ databases">
        <title>Cohnella phylogeny.</title>
        <authorList>
            <person name="Dunlap C."/>
        </authorList>
    </citation>
    <scope>NUCLEOTIDE SEQUENCE [LARGE SCALE GENOMIC DNA]</scope>
    <source>
        <strain evidence="1 2">DSM 28246</strain>
    </source>
</reference>
<dbReference type="SUPFAM" id="SSF51556">
    <property type="entry name" value="Metallo-dependent hydrolases"/>
    <property type="match status" value="1"/>
</dbReference>
<evidence type="ECO:0000313" key="1">
    <source>
        <dbReference type="EMBL" id="MBB6669359.1"/>
    </source>
</evidence>
<evidence type="ECO:0008006" key="3">
    <source>
        <dbReference type="Google" id="ProtNLM"/>
    </source>
</evidence>
<dbReference type="Gene3D" id="3.20.20.140">
    <property type="entry name" value="Metal-dependent hydrolases"/>
    <property type="match status" value="1"/>
</dbReference>
<name>A0A7X0RKT7_9BACL</name>
<comment type="caution">
    <text evidence="1">The sequence shown here is derived from an EMBL/GenBank/DDBJ whole genome shotgun (WGS) entry which is preliminary data.</text>
</comment>
<sequence>MGLIRDRPSLYGAICWSPELGRSITETGDYLERMIANRIVAVRLFPKKLNFSLKKWQVGDLLSVMESRGLPLLLWHTETNWDTIQSICEEYPGLTVIVEGNDQKLLYHNRAFVPLLERHANLYIETHSLIQHEGLEYIVNERGADRLLFGTYYPSNDPNSSMMMVTDAFIPEETKLAIAGGHLRRLIANIH</sequence>
<proteinExistence type="predicted"/>
<dbReference type="InterPro" id="IPR032466">
    <property type="entry name" value="Metal_Hydrolase"/>
</dbReference>
<protein>
    <recommendedName>
        <fullName evidence="3">Amidohydrolase-related domain-containing protein</fullName>
    </recommendedName>
</protein>
<organism evidence="1 2">
    <name type="scientific">Cohnella nanjingensis</name>
    <dbReference type="NCBI Taxonomy" id="1387779"/>
    <lineage>
        <taxon>Bacteria</taxon>
        <taxon>Bacillati</taxon>
        <taxon>Bacillota</taxon>
        <taxon>Bacilli</taxon>
        <taxon>Bacillales</taxon>
        <taxon>Paenibacillaceae</taxon>
        <taxon>Cohnella</taxon>
    </lineage>
</organism>
<keyword evidence="2" id="KW-1185">Reference proteome</keyword>
<gene>
    <name evidence="1" type="ORF">H7C19_01525</name>
</gene>